<accession>A0A2I7QKY4</accession>
<keyword evidence="2" id="KW-1185">Reference proteome</keyword>
<evidence type="ECO:0000313" key="1">
    <source>
        <dbReference type="EMBL" id="AUR82058.1"/>
    </source>
</evidence>
<name>A0A2I7QKY4_9VIRU</name>
<dbReference type="Proteomes" id="UP000272598">
    <property type="component" value="Segment"/>
</dbReference>
<dbReference type="EMBL" id="MG592402">
    <property type="protein sequence ID" value="AUR82058.1"/>
    <property type="molecule type" value="Genomic_DNA"/>
</dbReference>
<organism evidence="1 2">
    <name type="scientific">Vibrio phage 1.020.O._10N.222.48.A2</name>
    <dbReference type="NCBI Taxonomy" id="1881450"/>
    <lineage>
        <taxon>Viruses</taxon>
        <taxon>Varidnaviria</taxon>
        <taxon>Abadenavirae</taxon>
        <taxon>Produgelaviricota</taxon>
        <taxon>Belvinaviricetes</taxon>
        <taxon>Vinavirales</taxon>
        <taxon>Autolykiviridae</taxon>
        <taxon>Oliviavirus</taxon>
        <taxon>Oliviavirus viph1020o</taxon>
        <taxon>Paulavirus viph1020o</taxon>
    </lineage>
</organism>
<reference evidence="1 2" key="1">
    <citation type="submission" date="2017-11" db="EMBL/GenBank/DDBJ databases">
        <title>A major lineage of nontailed dsDNA viruses as unrecognized killers of marine bacteria.</title>
        <authorList>
            <person name="Kauffman K.M."/>
            <person name="Hussain F.A."/>
            <person name="Yang J."/>
            <person name="Arevalo P."/>
            <person name="Brown J.M."/>
            <person name="Chang W.K."/>
            <person name="VanInsberghe D."/>
            <person name="Elsherbini J."/>
            <person name="Cutler M.B."/>
            <person name="Kelly L."/>
            <person name="Polz M.F."/>
        </authorList>
    </citation>
    <scope>NUCLEOTIDE SEQUENCE [LARGE SCALE GENOMIC DNA]</scope>
</reference>
<evidence type="ECO:0000313" key="2">
    <source>
        <dbReference type="Proteomes" id="UP000272598"/>
    </source>
</evidence>
<sequence>MQKFEPVSIDEALANMPKSIHRHTDLVKDLIRKGVQHAYKFGELYVIFEPWENTLMVQCVEGSGLNDAFVKALYDCATNNGFEYIQFVTPHKGLHKMVKSLNPERIEYRYICKLDEVKL</sequence>
<gene>
    <name evidence="1" type="ORF">NVP1020O_16</name>
</gene>
<proteinExistence type="predicted"/>
<protein>
    <submittedName>
        <fullName evidence="1">Uncharacterized protein</fullName>
    </submittedName>
</protein>